<dbReference type="Pfam" id="PF22942">
    <property type="entry name" value="DUF7025"/>
    <property type="match status" value="1"/>
</dbReference>
<protein>
    <recommendedName>
        <fullName evidence="2">AAA+ ATPase domain-containing protein</fullName>
    </recommendedName>
</protein>
<feature type="compositionally biased region" description="Polar residues" evidence="1">
    <location>
        <begin position="1"/>
        <end position="14"/>
    </location>
</feature>
<dbReference type="SMART" id="SM00382">
    <property type="entry name" value="AAA"/>
    <property type="match status" value="1"/>
</dbReference>
<dbReference type="GO" id="GO:0016887">
    <property type="term" value="F:ATP hydrolysis activity"/>
    <property type="evidence" value="ECO:0007669"/>
    <property type="project" value="InterPro"/>
</dbReference>
<sequence>MARTVQQCAPQQAPRQVPGQPRKAPRPAPRDEDEDEYSCKDYDSNEEGSDVEMGPPDEDEHNEINGGLTDEERRLREELENSPMRAELKHLEKRWTKKGRGYICEPKEDEEIPEQRFNWYEKFALCVTRQYDDDNKYVVRTALQVNSPALKEVLRDVIGSFPGDSFYTNDVSVTFPARCLYHYRAELAGLLARLQKEEPGSDKAAHLPILLDFISEHFADTIKEGDNLREKGLVTYEHLWTLFRPGSLVYAHRLSQARVFKLESYDYVCGDHPGLRLSVSFVDFDGASFGTRTTCVTIPQFGGVAPIAELSALPLDMHPDKGDLERLLTARGRRWEAHAGQNFREYKGVALDGLGLRYNIDGRVMVDTATHHRLEANTAFRVNPFPRRAGDNNSRGGKKALRADDKDLLPQDYGVGAWEPLTDEQCLLASPTVRGFSFTEKRFLEFFIDRLSDIEWNTACFEQLVLPDSQKELVQALVAEHTQRTTDPNSKGFDDIVKGKGRGLILVLHGPPGVGKTLTAECVAEFSRRPLYIVSSGDLGTTSGELDHKLGRALDLASTWKAVLLIDEADVFLERRSLHDMARNGLVSIFLRTLEYYSGILFMTTNRVRTFDDAFKSRIHVPLKYEELPAPSRKRIWRNFLGGVEGGVDIDDDGYDRLAEGRLNGRQIKNVVRTAKSLAAHKKRRLDHAQLQQVMDIQMAFEQELDAVGDEIDQVER</sequence>
<dbReference type="OrthoDB" id="10042665at2759"/>
<evidence type="ECO:0000259" key="2">
    <source>
        <dbReference type="SMART" id="SM00382"/>
    </source>
</evidence>
<gene>
    <name evidence="3" type="ORF">E0L32_006138</name>
</gene>
<feature type="region of interest" description="Disordered" evidence="1">
    <location>
        <begin position="1"/>
        <end position="72"/>
    </location>
</feature>
<dbReference type="InterPro" id="IPR003959">
    <property type="entry name" value="ATPase_AAA_core"/>
</dbReference>
<keyword evidence="4" id="KW-1185">Reference proteome</keyword>
<dbReference type="Proteomes" id="UP000319257">
    <property type="component" value="Unassembled WGS sequence"/>
</dbReference>
<dbReference type="GO" id="GO:0005524">
    <property type="term" value="F:ATP binding"/>
    <property type="evidence" value="ECO:0007669"/>
    <property type="project" value="InterPro"/>
</dbReference>
<dbReference type="PANTHER" id="PTHR46411">
    <property type="entry name" value="FAMILY ATPASE, PUTATIVE-RELATED"/>
    <property type="match status" value="1"/>
</dbReference>
<dbReference type="AlphaFoldDB" id="A0A507B9G0"/>
<dbReference type="EMBL" id="SKBQ01000034">
    <property type="protein sequence ID" value="TPX13408.1"/>
    <property type="molecule type" value="Genomic_DNA"/>
</dbReference>
<dbReference type="InParanoid" id="A0A507B9G0"/>
<dbReference type="InterPro" id="IPR003593">
    <property type="entry name" value="AAA+_ATPase"/>
</dbReference>
<dbReference type="Pfam" id="PF00004">
    <property type="entry name" value="AAA"/>
    <property type="match status" value="1"/>
</dbReference>
<evidence type="ECO:0000313" key="3">
    <source>
        <dbReference type="EMBL" id="TPX13408.1"/>
    </source>
</evidence>
<feature type="compositionally biased region" description="Acidic residues" evidence="1">
    <location>
        <begin position="44"/>
        <end position="61"/>
    </location>
</feature>
<comment type="caution">
    <text evidence="3">The sequence shown here is derived from an EMBL/GenBank/DDBJ whole genome shotgun (WGS) entry which is preliminary data.</text>
</comment>
<dbReference type="InterPro" id="IPR054289">
    <property type="entry name" value="DUF7025"/>
</dbReference>
<dbReference type="Gene3D" id="3.40.50.300">
    <property type="entry name" value="P-loop containing nucleotide triphosphate hydrolases"/>
    <property type="match status" value="1"/>
</dbReference>
<reference evidence="3 4" key="1">
    <citation type="submission" date="2019-06" db="EMBL/GenBank/DDBJ databases">
        <title>Draft genome sequence of the filamentous fungus Phialemoniopsis curvata isolated from diesel fuel.</title>
        <authorList>
            <person name="Varaljay V.A."/>
            <person name="Lyon W.J."/>
            <person name="Crouch A.L."/>
            <person name="Drake C.E."/>
            <person name="Hollomon J.M."/>
            <person name="Nadeau L.J."/>
            <person name="Nunn H.S."/>
            <person name="Stevenson B.S."/>
            <person name="Bojanowski C.L."/>
            <person name="Crookes-Goodson W.J."/>
        </authorList>
    </citation>
    <scope>NUCLEOTIDE SEQUENCE [LARGE SCALE GENOMIC DNA]</scope>
    <source>
        <strain evidence="3 4">D216</strain>
    </source>
</reference>
<evidence type="ECO:0000313" key="4">
    <source>
        <dbReference type="Proteomes" id="UP000319257"/>
    </source>
</evidence>
<dbReference type="CDD" id="cd19481">
    <property type="entry name" value="RecA-like_protease"/>
    <property type="match status" value="1"/>
</dbReference>
<dbReference type="InterPro" id="IPR027417">
    <property type="entry name" value="P-loop_NTPase"/>
</dbReference>
<evidence type="ECO:0000256" key="1">
    <source>
        <dbReference type="SAM" id="MobiDB-lite"/>
    </source>
</evidence>
<dbReference type="PANTHER" id="PTHR46411:SF2">
    <property type="entry name" value="AAA+ ATPASE DOMAIN-CONTAINING PROTEIN"/>
    <property type="match status" value="1"/>
</dbReference>
<feature type="domain" description="AAA+ ATPase" evidence="2">
    <location>
        <begin position="502"/>
        <end position="627"/>
    </location>
</feature>
<accession>A0A507B9G0</accession>
<dbReference type="STRING" id="1093900.A0A507B9G0"/>
<dbReference type="GeneID" id="41973585"/>
<proteinExistence type="predicted"/>
<name>A0A507B9G0_9PEZI</name>
<organism evidence="3 4">
    <name type="scientific">Thyridium curvatum</name>
    <dbReference type="NCBI Taxonomy" id="1093900"/>
    <lineage>
        <taxon>Eukaryota</taxon>
        <taxon>Fungi</taxon>
        <taxon>Dikarya</taxon>
        <taxon>Ascomycota</taxon>
        <taxon>Pezizomycotina</taxon>
        <taxon>Sordariomycetes</taxon>
        <taxon>Sordariomycetidae</taxon>
        <taxon>Thyridiales</taxon>
        <taxon>Thyridiaceae</taxon>
        <taxon>Thyridium</taxon>
    </lineage>
</organism>
<dbReference type="RefSeq" id="XP_030995119.1">
    <property type="nucleotide sequence ID" value="XM_031140738.1"/>
</dbReference>
<dbReference type="SUPFAM" id="SSF52540">
    <property type="entry name" value="P-loop containing nucleoside triphosphate hydrolases"/>
    <property type="match status" value="1"/>
</dbReference>